<dbReference type="GO" id="GO:0000462">
    <property type="term" value="P:maturation of SSU-rRNA from tricistronic rRNA transcript (SSU-rRNA, 5.8S rRNA, LSU-rRNA)"/>
    <property type="evidence" value="ECO:0007669"/>
    <property type="project" value="InterPro"/>
</dbReference>
<keyword evidence="2" id="KW-1185">Reference proteome</keyword>
<sequence length="306" mass="34452">MRAILFILTIFGFVFATEPFMSIQTKSNVMGITYINDKIYIATQDSVLEIYDTKSASFKSEIKFQSTNDSEIKPQIISVDEYAGALAVLVEQDYGKKFLYVITKDDKKTYDLGNEGIKRAMFANDKTVVLASISNEIYFFNLKTANIDESFKISTAMLSDMKMDPSRKTLVISAESGNVYFYDLQNRAMKRIVELHKDNMYSISYKNDVVISSGVDKSIGVFRNDEVRNLRYGDSAVLGVALSPDGNIGAYFGDDLSNVHIFNTKDLKSLNTINTPQTTINGMAFLSQNVLVTSAFDKNIYFWKVK</sequence>
<dbReference type="InterPro" id="IPR001680">
    <property type="entry name" value="WD40_rpt"/>
</dbReference>
<evidence type="ECO:0000313" key="2">
    <source>
        <dbReference type="Proteomes" id="UP000503264"/>
    </source>
</evidence>
<name>A0A6G5QGF0_9BACT</name>
<dbReference type="EMBL" id="CP012542">
    <property type="protein sequence ID" value="QCD44765.1"/>
    <property type="molecule type" value="Genomic_DNA"/>
</dbReference>
<dbReference type="Proteomes" id="UP000503264">
    <property type="component" value="Chromosome"/>
</dbReference>
<evidence type="ECO:0000313" key="1">
    <source>
        <dbReference type="EMBL" id="QCD44765.1"/>
    </source>
</evidence>
<dbReference type="InterPro" id="IPR046351">
    <property type="entry name" value="UTP4"/>
</dbReference>
<proteinExistence type="predicted"/>
<dbReference type="SMART" id="SM00320">
    <property type="entry name" value="WD40"/>
    <property type="match status" value="5"/>
</dbReference>
<dbReference type="Gene3D" id="2.130.10.10">
    <property type="entry name" value="YVTN repeat-like/Quinoprotein amine dehydrogenase"/>
    <property type="match status" value="2"/>
</dbReference>
<reference evidence="1 2" key="1">
    <citation type="submission" date="2016-07" db="EMBL/GenBank/DDBJ databases">
        <title>Comparative genomics of the Campylobacter concisus group.</title>
        <authorList>
            <person name="Miller W.G."/>
            <person name="Yee E."/>
            <person name="Chapman M.H."/>
            <person name="Huynh S."/>
            <person name="Bono J.L."/>
            <person name="On S.L.W."/>
            <person name="StLeger J."/>
            <person name="Foster G."/>
            <person name="Parker C.T."/>
        </authorList>
    </citation>
    <scope>NUCLEOTIDE SEQUENCE [LARGE SCALE GENOMIC DNA]</scope>
    <source>
        <strain evidence="1 2">CCUG 21559</strain>
    </source>
</reference>
<dbReference type="RefSeq" id="WP_171993740.1">
    <property type="nucleotide sequence ID" value="NZ_CP012542.1"/>
</dbReference>
<accession>A0A6G5QGF0</accession>
<dbReference type="SUPFAM" id="SSF50998">
    <property type="entry name" value="Quinoprotein alcohol dehydrogenase-like"/>
    <property type="match status" value="1"/>
</dbReference>
<dbReference type="InterPro" id="IPR011047">
    <property type="entry name" value="Quinoprotein_ADH-like_sf"/>
</dbReference>
<dbReference type="GO" id="GO:0003723">
    <property type="term" value="F:RNA binding"/>
    <property type="evidence" value="ECO:0007669"/>
    <property type="project" value="TreeGrafter"/>
</dbReference>
<dbReference type="PANTHER" id="PTHR44163">
    <property type="entry name" value="U3 SMALL NUCLEOLAR RNA-ASSOCIATED PROTEIN 4 HOMOLOG"/>
    <property type="match status" value="1"/>
</dbReference>
<gene>
    <name evidence="1" type="primary">napL</name>
    <name evidence="1" type="ORF">CMUC_0976</name>
</gene>
<dbReference type="PANTHER" id="PTHR44163:SF1">
    <property type="entry name" value="U3 SMALL NUCLEOLAR RNA-ASSOCIATED PROTEIN 4 HOMOLOG"/>
    <property type="match status" value="1"/>
</dbReference>
<protein>
    <submittedName>
        <fullName evidence="1">Nitrate reductase accessory protein</fullName>
    </submittedName>
</protein>
<dbReference type="InterPro" id="IPR015943">
    <property type="entry name" value="WD40/YVTN_repeat-like_dom_sf"/>
</dbReference>
<dbReference type="AlphaFoldDB" id="A0A6G5QGF0"/>
<organism evidence="1 2">
    <name type="scientific">Campylobacter mucosalis CCUG 21559</name>
    <dbReference type="NCBI Taxonomy" id="1032067"/>
    <lineage>
        <taxon>Bacteria</taxon>
        <taxon>Pseudomonadati</taxon>
        <taxon>Campylobacterota</taxon>
        <taxon>Epsilonproteobacteria</taxon>
        <taxon>Campylobacterales</taxon>
        <taxon>Campylobacteraceae</taxon>
        <taxon>Campylobacter</taxon>
    </lineage>
</organism>